<comment type="caution">
    <text evidence="8">The sequence shown here is derived from an EMBL/GenBank/DDBJ whole genome shotgun (WGS) entry which is preliminary data.</text>
</comment>
<dbReference type="AlphaFoldDB" id="A0A8H7NIH7"/>
<feature type="binding site" description="axial binding residue" evidence="5">
    <location>
        <position position="485"/>
    </location>
    <ligand>
        <name>heme</name>
        <dbReference type="ChEBI" id="CHEBI:30413"/>
    </ligand>
    <ligandPart>
        <name>Fe</name>
        <dbReference type="ChEBI" id="CHEBI:18248"/>
    </ligandPart>
</feature>
<evidence type="ECO:0000256" key="1">
    <source>
        <dbReference type="ARBA" id="ARBA00010617"/>
    </source>
</evidence>
<dbReference type="Proteomes" id="UP000616885">
    <property type="component" value="Unassembled WGS sequence"/>
</dbReference>
<keyword evidence="7" id="KW-1133">Transmembrane helix</keyword>
<dbReference type="CDD" id="cd00302">
    <property type="entry name" value="cytochrome_P450"/>
    <property type="match status" value="1"/>
</dbReference>
<accession>A0A8H7NIH7</accession>
<feature type="region of interest" description="Disordered" evidence="6">
    <location>
        <begin position="513"/>
        <end position="536"/>
    </location>
</feature>
<evidence type="ECO:0000256" key="5">
    <source>
        <dbReference type="PIRSR" id="PIRSR602401-1"/>
    </source>
</evidence>
<dbReference type="EMBL" id="JADCTT010000002">
    <property type="protein sequence ID" value="KAF9756307.1"/>
    <property type="molecule type" value="Genomic_DNA"/>
</dbReference>
<dbReference type="GO" id="GO:0016705">
    <property type="term" value="F:oxidoreductase activity, acting on paired donors, with incorporation or reduction of molecular oxygen"/>
    <property type="evidence" value="ECO:0007669"/>
    <property type="project" value="InterPro"/>
</dbReference>
<dbReference type="Gene3D" id="1.10.630.10">
    <property type="entry name" value="Cytochrome P450"/>
    <property type="match status" value="1"/>
</dbReference>
<evidence type="ECO:0000256" key="3">
    <source>
        <dbReference type="ARBA" id="ARBA00022723"/>
    </source>
</evidence>
<evidence type="ECO:0000256" key="4">
    <source>
        <dbReference type="ARBA" id="ARBA00023004"/>
    </source>
</evidence>
<dbReference type="PRINTS" id="PR00385">
    <property type="entry name" value="P450"/>
</dbReference>
<dbReference type="InterPro" id="IPR002401">
    <property type="entry name" value="Cyt_P450_E_grp-I"/>
</dbReference>
<dbReference type="PANTHER" id="PTHR24304:SF2">
    <property type="entry name" value="24-HYDROXYCHOLESTEROL 7-ALPHA-HYDROXYLASE"/>
    <property type="match status" value="1"/>
</dbReference>
<evidence type="ECO:0000256" key="6">
    <source>
        <dbReference type="SAM" id="MobiDB-lite"/>
    </source>
</evidence>
<dbReference type="GO" id="GO:0004497">
    <property type="term" value="F:monooxygenase activity"/>
    <property type="evidence" value="ECO:0007669"/>
    <property type="project" value="InterPro"/>
</dbReference>
<gene>
    <name evidence="8" type="ORF">IM811_007251</name>
</gene>
<comment type="cofactor">
    <cofactor evidence="5">
        <name>heme</name>
        <dbReference type="ChEBI" id="CHEBI:30413"/>
    </cofactor>
</comment>
<dbReference type="InterPro" id="IPR050529">
    <property type="entry name" value="CYP450_sterol_14alpha_dmase"/>
</dbReference>
<keyword evidence="7" id="KW-0812">Transmembrane</keyword>
<evidence type="ECO:0000256" key="7">
    <source>
        <dbReference type="SAM" id="Phobius"/>
    </source>
</evidence>
<dbReference type="GO" id="GO:0020037">
    <property type="term" value="F:heme binding"/>
    <property type="evidence" value="ECO:0007669"/>
    <property type="project" value="InterPro"/>
</dbReference>
<reference evidence="8" key="1">
    <citation type="submission" date="2020-10" db="EMBL/GenBank/DDBJ databases">
        <title>High-Quality Genome Resource of Clonostachys rosea strain S41 by Oxford Nanopore Long-Read Sequencing.</title>
        <authorList>
            <person name="Wang H."/>
        </authorList>
    </citation>
    <scope>NUCLEOTIDE SEQUENCE</scope>
    <source>
        <strain evidence="8">S41</strain>
    </source>
</reference>
<dbReference type="SUPFAM" id="SSF48264">
    <property type="entry name" value="Cytochrome P450"/>
    <property type="match status" value="1"/>
</dbReference>
<keyword evidence="7" id="KW-0472">Membrane</keyword>
<evidence type="ECO:0000313" key="8">
    <source>
        <dbReference type="EMBL" id="KAF9756307.1"/>
    </source>
</evidence>
<dbReference type="GO" id="GO:0005506">
    <property type="term" value="F:iron ion binding"/>
    <property type="evidence" value="ECO:0007669"/>
    <property type="project" value="InterPro"/>
</dbReference>
<dbReference type="InterPro" id="IPR001128">
    <property type="entry name" value="Cyt_P450"/>
</dbReference>
<proteinExistence type="inferred from homology"/>
<feature type="transmembrane region" description="Helical" evidence="7">
    <location>
        <begin position="41"/>
        <end position="63"/>
    </location>
</feature>
<evidence type="ECO:0008006" key="10">
    <source>
        <dbReference type="Google" id="ProtNLM"/>
    </source>
</evidence>
<keyword evidence="4 5" id="KW-0408">Iron</keyword>
<sequence>MLFSCPPKQAYLCILTLCFFSKMTTSIICLFTGYLPSSSHLLVVPALSLASLILFLVFLSTALRRILLNKPNLVKLAPLEWKAYHWPVLGSAIQFYSTRRDMIMEGTSLSHTGDFGFYIGKKHVISVSSLAGRRTIYENRSLNFPAGFVELLAGIPSIGEPAKEQSWHRQFNKIMCQLTRKEVLARRLPVWFLDIQTACREFASQPPVPGSKGWRVINPFDSLYLLVYKLTIRVVGSTDIVDDPEILRRTLGIFDTFERSSSVLGFVFPWLITGSHLTRLFYGIRLYYLLAGNITKRQTGQTRKDDALQHLLDQGSSFEEVIKFQMCALWAGVLTTGTVGSWAPILLASHPHWLAKCQEEIQAVVAKHRANSTQRTNDVLGTLQFSDWESDFPVMQACLQETLRLVIPGTVFRKNTSGAAIPIGSTGQVVPNGSFLAFLIDHVHMNPSFYPDPSNFDPGRYLDDASHKTIEPHTFVGFGSGCHPCTGMKVAKLELTMMVVLFISSFQFELSDRHGTPTSDKPPLPDRNNHKAKRTGKPCYLRVRLRNQIGFM</sequence>
<feature type="transmembrane region" description="Helical" evidence="7">
    <location>
        <begin position="12"/>
        <end position="35"/>
    </location>
</feature>
<dbReference type="InterPro" id="IPR036396">
    <property type="entry name" value="Cyt_P450_sf"/>
</dbReference>
<dbReference type="Pfam" id="PF00067">
    <property type="entry name" value="p450"/>
    <property type="match status" value="1"/>
</dbReference>
<name>A0A8H7NIH7_BIOOC</name>
<organism evidence="8 9">
    <name type="scientific">Bionectria ochroleuca</name>
    <name type="common">Gliocladium roseum</name>
    <dbReference type="NCBI Taxonomy" id="29856"/>
    <lineage>
        <taxon>Eukaryota</taxon>
        <taxon>Fungi</taxon>
        <taxon>Dikarya</taxon>
        <taxon>Ascomycota</taxon>
        <taxon>Pezizomycotina</taxon>
        <taxon>Sordariomycetes</taxon>
        <taxon>Hypocreomycetidae</taxon>
        <taxon>Hypocreales</taxon>
        <taxon>Bionectriaceae</taxon>
        <taxon>Clonostachys</taxon>
    </lineage>
</organism>
<keyword evidence="2 5" id="KW-0349">Heme</keyword>
<protein>
    <recommendedName>
        <fullName evidence="10">Cytochrome P450</fullName>
    </recommendedName>
</protein>
<comment type="similarity">
    <text evidence="1">Belongs to the cytochrome P450 family.</text>
</comment>
<evidence type="ECO:0000256" key="2">
    <source>
        <dbReference type="ARBA" id="ARBA00022617"/>
    </source>
</evidence>
<evidence type="ECO:0000313" key="9">
    <source>
        <dbReference type="Proteomes" id="UP000616885"/>
    </source>
</evidence>
<dbReference type="PANTHER" id="PTHR24304">
    <property type="entry name" value="CYTOCHROME P450 FAMILY 7"/>
    <property type="match status" value="1"/>
</dbReference>
<dbReference type="PRINTS" id="PR00463">
    <property type="entry name" value="EP450I"/>
</dbReference>
<keyword evidence="3 5" id="KW-0479">Metal-binding</keyword>